<dbReference type="HOGENOM" id="CLU_020336_11_1_1"/>
<keyword evidence="3" id="KW-1185">Reference proteome</keyword>
<dbReference type="Pfam" id="PF00561">
    <property type="entry name" value="Abhydrolase_1"/>
    <property type="match status" value="1"/>
</dbReference>
<dbReference type="OrthoDB" id="408373at2759"/>
<dbReference type="STRING" id="215243.A0A0D2BX25"/>
<dbReference type="PANTHER" id="PTHR43689">
    <property type="entry name" value="HYDROLASE"/>
    <property type="match status" value="1"/>
</dbReference>
<dbReference type="AlphaFoldDB" id="A0A0D2BX25"/>
<dbReference type="GeneID" id="27357671"/>
<name>A0A0D2BX25_9EURO</name>
<protein>
    <recommendedName>
        <fullName evidence="1">AB hydrolase-1 domain-containing protein</fullName>
    </recommendedName>
</protein>
<dbReference type="EMBL" id="KN847336">
    <property type="protein sequence ID" value="KIW42007.1"/>
    <property type="molecule type" value="Genomic_DNA"/>
</dbReference>
<dbReference type="VEuPathDB" id="FungiDB:PV06_05597"/>
<gene>
    <name evidence="2" type="ORF">PV06_05597</name>
</gene>
<evidence type="ECO:0000313" key="2">
    <source>
        <dbReference type="EMBL" id="KIW42007.1"/>
    </source>
</evidence>
<proteinExistence type="predicted"/>
<accession>A0A0D2BX25</accession>
<evidence type="ECO:0000259" key="1">
    <source>
        <dbReference type="Pfam" id="PF00561"/>
    </source>
</evidence>
<dbReference type="InterPro" id="IPR029058">
    <property type="entry name" value="AB_hydrolase_fold"/>
</dbReference>
<evidence type="ECO:0000313" key="3">
    <source>
        <dbReference type="Proteomes" id="UP000053342"/>
    </source>
</evidence>
<dbReference type="InterPro" id="IPR000073">
    <property type="entry name" value="AB_hydrolase_1"/>
</dbReference>
<feature type="domain" description="AB hydrolase-1" evidence="1">
    <location>
        <begin position="96"/>
        <end position="210"/>
    </location>
</feature>
<dbReference type="PANTHER" id="PTHR43689:SF8">
    <property type="entry name" value="ALPHA_BETA-HYDROLASES SUPERFAMILY PROTEIN"/>
    <property type="match status" value="1"/>
</dbReference>
<reference evidence="2 3" key="1">
    <citation type="submission" date="2015-01" db="EMBL/GenBank/DDBJ databases">
        <title>The Genome Sequence of Exophiala oligosperma CBS72588.</title>
        <authorList>
            <consortium name="The Broad Institute Genomics Platform"/>
            <person name="Cuomo C."/>
            <person name="de Hoog S."/>
            <person name="Gorbushina A."/>
            <person name="Stielow B."/>
            <person name="Teixiera M."/>
            <person name="Abouelleil A."/>
            <person name="Chapman S.B."/>
            <person name="Priest M."/>
            <person name="Young S.K."/>
            <person name="Wortman J."/>
            <person name="Nusbaum C."/>
            <person name="Birren B."/>
        </authorList>
    </citation>
    <scope>NUCLEOTIDE SEQUENCE [LARGE SCALE GENOMIC DNA]</scope>
    <source>
        <strain evidence="2 3">CBS 72588</strain>
    </source>
</reference>
<organism evidence="2 3">
    <name type="scientific">Exophiala oligosperma</name>
    <dbReference type="NCBI Taxonomy" id="215243"/>
    <lineage>
        <taxon>Eukaryota</taxon>
        <taxon>Fungi</taxon>
        <taxon>Dikarya</taxon>
        <taxon>Ascomycota</taxon>
        <taxon>Pezizomycotina</taxon>
        <taxon>Eurotiomycetes</taxon>
        <taxon>Chaetothyriomycetidae</taxon>
        <taxon>Chaetothyriales</taxon>
        <taxon>Herpotrichiellaceae</taxon>
        <taxon>Exophiala</taxon>
    </lineage>
</organism>
<dbReference type="Proteomes" id="UP000053342">
    <property type="component" value="Unassembled WGS sequence"/>
</dbReference>
<dbReference type="RefSeq" id="XP_016262223.1">
    <property type="nucleotide sequence ID" value="XM_016406619.1"/>
</dbReference>
<dbReference type="SUPFAM" id="SSF53474">
    <property type="entry name" value="alpha/beta-Hydrolases"/>
    <property type="match status" value="1"/>
</dbReference>
<sequence>MRMMSLSKSTSLPDWRLFLAGTCFFAAGALTARLFGSSHESYIYRSPRSTLLPRLSDAEKGELPYPPDVLPGARDVDTPYGSIRVYEFGPEDGRKVLLVHGISTPAVSLGAVANALVDKHGCRVMLFDLFGRGYSDTANDVRHDVRLFTTQILLVLASSPLSWTGKGSGKFALVGYSLGGGIATTFTSYFGDLVDSLILFAPAGLLRPYHISRQSRIIYSEGIIPETLLQRLVKRRLRTPLAPPPPPEEGSDKTTAARTNVVAVDATQAVQAEVNIESNSRAIISKARPHVTVEKAVSHQLDNHPGFVPAFISSIRHGPIRTEHDRWRIVGERLRRQNKQEEGEGGGKQKKVLIVLGAKDPIIIRQEVEEDATALLGPENVEFAVFDAAHDVPIVMGSQVVDSILDFWKRTD</sequence>
<dbReference type="Gene3D" id="3.40.50.1820">
    <property type="entry name" value="alpha/beta hydrolase"/>
    <property type="match status" value="1"/>
</dbReference>